<evidence type="ECO:0000256" key="6">
    <source>
        <dbReference type="ARBA" id="ARBA00023242"/>
    </source>
</evidence>
<dbReference type="GO" id="GO:0030686">
    <property type="term" value="C:90S preribosome"/>
    <property type="evidence" value="ECO:0007669"/>
    <property type="project" value="TreeGrafter"/>
</dbReference>
<dbReference type="OrthoDB" id="10251154at2759"/>
<evidence type="ECO:0000313" key="11">
    <source>
        <dbReference type="EMBL" id="EJT97757.1"/>
    </source>
</evidence>
<dbReference type="InterPro" id="IPR015943">
    <property type="entry name" value="WD40/YVTN_repeat-like_dom_sf"/>
</dbReference>
<dbReference type="Gene3D" id="2.130.10.10">
    <property type="entry name" value="YVTN repeat-like/Quinoprotein amine dehydrogenase"/>
    <property type="match status" value="2"/>
</dbReference>
<dbReference type="GO" id="GO:0000462">
    <property type="term" value="P:maturation of SSU-rRNA from tricistronic rRNA transcript (SSU-rRNA, 5.8S rRNA, LSU-rRNA)"/>
    <property type="evidence" value="ECO:0007669"/>
    <property type="project" value="TreeGrafter"/>
</dbReference>
<accession>M5G1X5</accession>
<dbReference type="OMA" id="EFLPYHW"/>
<dbReference type="InterPro" id="IPR040315">
    <property type="entry name" value="WDR46/Utp7"/>
</dbReference>
<dbReference type="SMART" id="SM00320">
    <property type="entry name" value="WD40"/>
    <property type="match status" value="4"/>
</dbReference>
<feature type="compositionally biased region" description="Basic residues" evidence="9">
    <location>
        <begin position="497"/>
        <end position="512"/>
    </location>
</feature>
<dbReference type="Pfam" id="PF08149">
    <property type="entry name" value="BING4CT"/>
    <property type="match status" value="1"/>
</dbReference>
<evidence type="ECO:0000256" key="2">
    <source>
        <dbReference type="ARBA" id="ARBA00004604"/>
    </source>
</evidence>
<dbReference type="RefSeq" id="XP_040624655.1">
    <property type="nucleotide sequence ID" value="XM_040773835.1"/>
</dbReference>
<reference evidence="11 12" key="1">
    <citation type="journal article" date="2012" name="Science">
        <title>The Paleozoic origin of enzymatic lignin decomposition reconstructed from 31 fungal genomes.</title>
        <authorList>
            <person name="Floudas D."/>
            <person name="Binder M."/>
            <person name="Riley R."/>
            <person name="Barry K."/>
            <person name="Blanchette R.A."/>
            <person name="Henrissat B."/>
            <person name="Martinez A.T."/>
            <person name="Otillar R."/>
            <person name="Spatafora J.W."/>
            <person name="Yadav J.S."/>
            <person name="Aerts A."/>
            <person name="Benoit I."/>
            <person name="Boyd A."/>
            <person name="Carlson A."/>
            <person name="Copeland A."/>
            <person name="Coutinho P.M."/>
            <person name="de Vries R.P."/>
            <person name="Ferreira P."/>
            <person name="Findley K."/>
            <person name="Foster B."/>
            <person name="Gaskell J."/>
            <person name="Glotzer D."/>
            <person name="Gorecki P."/>
            <person name="Heitman J."/>
            <person name="Hesse C."/>
            <person name="Hori C."/>
            <person name="Igarashi K."/>
            <person name="Jurgens J.A."/>
            <person name="Kallen N."/>
            <person name="Kersten P."/>
            <person name="Kohler A."/>
            <person name="Kuees U."/>
            <person name="Kumar T.K.A."/>
            <person name="Kuo A."/>
            <person name="LaButti K."/>
            <person name="Larrondo L.F."/>
            <person name="Lindquist E."/>
            <person name="Ling A."/>
            <person name="Lombard V."/>
            <person name="Lucas S."/>
            <person name="Lundell T."/>
            <person name="Martin R."/>
            <person name="McLaughlin D.J."/>
            <person name="Morgenstern I."/>
            <person name="Morin E."/>
            <person name="Murat C."/>
            <person name="Nagy L.G."/>
            <person name="Nolan M."/>
            <person name="Ohm R.A."/>
            <person name="Patyshakuliyeva A."/>
            <person name="Rokas A."/>
            <person name="Ruiz-Duenas F.J."/>
            <person name="Sabat G."/>
            <person name="Salamov A."/>
            <person name="Samejima M."/>
            <person name="Schmutz J."/>
            <person name="Slot J.C."/>
            <person name="St John F."/>
            <person name="Stenlid J."/>
            <person name="Sun H."/>
            <person name="Sun S."/>
            <person name="Syed K."/>
            <person name="Tsang A."/>
            <person name="Wiebenga A."/>
            <person name="Young D."/>
            <person name="Pisabarro A."/>
            <person name="Eastwood D.C."/>
            <person name="Martin F."/>
            <person name="Cullen D."/>
            <person name="Grigoriev I.V."/>
            <person name="Hibbett D.S."/>
        </authorList>
    </citation>
    <scope>NUCLEOTIDE SEQUENCE [LARGE SCALE GENOMIC DNA]</scope>
    <source>
        <strain evidence="11 12">DJM-731 SS1</strain>
    </source>
</reference>
<feature type="region of interest" description="Disordered" evidence="9">
    <location>
        <begin position="530"/>
        <end position="559"/>
    </location>
</feature>
<dbReference type="Proteomes" id="UP000030653">
    <property type="component" value="Unassembled WGS sequence"/>
</dbReference>
<evidence type="ECO:0000256" key="9">
    <source>
        <dbReference type="SAM" id="MobiDB-lite"/>
    </source>
</evidence>
<evidence type="ECO:0000256" key="3">
    <source>
        <dbReference type="ARBA" id="ARBA00022552"/>
    </source>
</evidence>
<keyword evidence="12" id="KW-1185">Reference proteome</keyword>
<dbReference type="EMBL" id="JH795875">
    <property type="protein sequence ID" value="EJT97757.1"/>
    <property type="molecule type" value="Genomic_DNA"/>
</dbReference>
<evidence type="ECO:0000256" key="5">
    <source>
        <dbReference type="ARBA" id="ARBA00022737"/>
    </source>
</evidence>
<dbReference type="GeneID" id="63688897"/>
<proteinExistence type="predicted"/>
<gene>
    <name evidence="11" type="ORF">DACRYDRAFT_24749</name>
</gene>
<evidence type="ECO:0000256" key="4">
    <source>
        <dbReference type="ARBA" id="ARBA00022574"/>
    </source>
</evidence>
<comment type="function">
    <text evidence="1">Involved in nucleolar processing of pre-18S ribosomal RNA.</text>
</comment>
<dbReference type="FunFam" id="2.130.10.10:FF:000378">
    <property type="entry name" value="U3 small nucleolar RNA-associated protein 7"/>
    <property type="match status" value="1"/>
</dbReference>
<dbReference type="PROSITE" id="PS50082">
    <property type="entry name" value="WD_REPEATS_2"/>
    <property type="match status" value="1"/>
</dbReference>
<dbReference type="STRING" id="1858805.M5G1X5"/>
<evidence type="ECO:0000256" key="1">
    <source>
        <dbReference type="ARBA" id="ARBA00004099"/>
    </source>
</evidence>
<protein>
    <recommendedName>
        <fullName evidence="7">U three protein 7</fullName>
    </recommendedName>
</protein>
<dbReference type="Pfam" id="PF00400">
    <property type="entry name" value="WD40"/>
    <property type="match status" value="1"/>
</dbReference>
<dbReference type="GO" id="GO:0032040">
    <property type="term" value="C:small-subunit processome"/>
    <property type="evidence" value="ECO:0007669"/>
    <property type="project" value="TreeGrafter"/>
</dbReference>
<feature type="region of interest" description="Disordered" evidence="9">
    <location>
        <begin position="466"/>
        <end position="512"/>
    </location>
</feature>
<evidence type="ECO:0000259" key="10">
    <source>
        <dbReference type="SMART" id="SM01033"/>
    </source>
</evidence>
<dbReference type="HOGENOM" id="CLU_022996_1_0_1"/>
<feature type="repeat" description="WD" evidence="8">
    <location>
        <begin position="265"/>
        <end position="299"/>
    </location>
</feature>
<dbReference type="InterPro" id="IPR012952">
    <property type="entry name" value="BING4_C_dom"/>
</dbReference>
<sequence>MTVTAIAEHTHLPKSLALVEDELPKVHPADTKVASRFLQSRLSKQHIQKQHALLARKDAELLLPDVPGGLEAEGELERTWKVGQEDIVKEIGLETSRSQRDIKLDGGPYTLRWTRNGRHLAIAGTSGHVATFDWQKGNVLAELQLRESVRDITFLHDYTMFAVAQKKYVYIYDASGVELHRLSTHVDVNRLEFLPYHFLLVSVGNSGYLKYQDTSTGQMVTELRTKMGACATMCQNLHNAVINLGHQHGSVTLWVPNMPKPAVQLQAHLGPVTGLAVDAKTEGRYLASAGLDSKVKIWDSRNWGKCVKEWQPLESGSGGIVEWSGRGLLAFSRGRRVNVYAPNTLLDGSAKPPALYMSHHLPVQTCSIRFRQFEDVLAVGHAAGFSTIIIPGSGEPNPDSFEADIYETRTGRREREVRSLLDKLQPDMISLDANFIGSVASAPKRPYAAAPVPFSRLARTERLQIQGKSDEPMEQDEEDEEEDTQDTSKPEKERLKMRGKGKSMKRFLRKKRKNVIDPATVAIKAKMAAIKEQQEKRKQAAEGSLQPERKGALSRFHKT</sequence>
<dbReference type="InterPro" id="IPR001680">
    <property type="entry name" value="WD40_rpt"/>
</dbReference>
<name>M5G1X5_DACPD</name>
<feature type="domain" description="BING4 C-terminal" evidence="10">
    <location>
        <begin position="355"/>
        <end position="433"/>
    </location>
</feature>
<dbReference type="SUPFAM" id="SSF50978">
    <property type="entry name" value="WD40 repeat-like"/>
    <property type="match status" value="1"/>
</dbReference>
<feature type="compositionally biased region" description="Basic and acidic residues" evidence="9">
    <location>
        <begin position="486"/>
        <end position="496"/>
    </location>
</feature>
<keyword evidence="6" id="KW-0539">Nucleus</keyword>
<keyword evidence="3" id="KW-0698">rRNA processing</keyword>
<organism evidence="11 12">
    <name type="scientific">Dacryopinax primogenitus (strain DJM 731)</name>
    <name type="common">Brown rot fungus</name>
    <dbReference type="NCBI Taxonomy" id="1858805"/>
    <lineage>
        <taxon>Eukaryota</taxon>
        <taxon>Fungi</taxon>
        <taxon>Dikarya</taxon>
        <taxon>Basidiomycota</taxon>
        <taxon>Agaricomycotina</taxon>
        <taxon>Dacrymycetes</taxon>
        <taxon>Dacrymycetales</taxon>
        <taxon>Dacrymycetaceae</taxon>
        <taxon>Dacryopinax</taxon>
    </lineage>
</organism>
<keyword evidence="4 8" id="KW-0853">WD repeat</keyword>
<dbReference type="PANTHER" id="PTHR14085:SF3">
    <property type="entry name" value="WD REPEAT-CONTAINING PROTEIN 46"/>
    <property type="match status" value="1"/>
</dbReference>
<feature type="compositionally biased region" description="Acidic residues" evidence="9">
    <location>
        <begin position="472"/>
        <end position="485"/>
    </location>
</feature>
<keyword evidence="5" id="KW-0677">Repeat</keyword>
<dbReference type="PROSITE" id="PS50294">
    <property type="entry name" value="WD_REPEATS_REGION"/>
    <property type="match status" value="1"/>
</dbReference>
<dbReference type="SMART" id="SM01033">
    <property type="entry name" value="BING4CT"/>
    <property type="match status" value="1"/>
</dbReference>
<comment type="subcellular location">
    <subcellularLocation>
        <location evidence="2">Nucleus</location>
        <location evidence="2">Nucleolus</location>
    </subcellularLocation>
</comment>
<dbReference type="PANTHER" id="PTHR14085">
    <property type="entry name" value="WD-REPEAT PROTEIN BING4"/>
    <property type="match status" value="1"/>
</dbReference>
<dbReference type="InterPro" id="IPR036322">
    <property type="entry name" value="WD40_repeat_dom_sf"/>
</dbReference>
<evidence type="ECO:0000313" key="12">
    <source>
        <dbReference type="Proteomes" id="UP000030653"/>
    </source>
</evidence>
<evidence type="ECO:0000256" key="7">
    <source>
        <dbReference type="ARBA" id="ARBA00076453"/>
    </source>
</evidence>
<evidence type="ECO:0000256" key="8">
    <source>
        <dbReference type="PROSITE-ProRule" id="PRU00221"/>
    </source>
</evidence>
<dbReference type="AlphaFoldDB" id="M5G1X5"/>